<dbReference type="Proteomes" id="UP000286997">
    <property type="component" value="Unassembled WGS sequence"/>
</dbReference>
<feature type="chain" id="PRO_5019548334" evidence="1">
    <location>
        <begin position="18"/>
        <end position="134"/>
    </location>
</feature>
<dbReference type="Pfam" id="PF09917">
    <property type="entry name" value="DUF2147"/>
    <property type="match status" value="1"/>
</dbReference>
<feature type="domain" description="DUF2147" evidence="2">
    <location>
        <begin position="25"/>
        <end position="132"/>
    </location>
</feature>
<dbReference type="OrthoDB" id="9811671at2"/>
<dbReference type="RefSeq" id="WP_127726992.1">
    <property type="nucleotide sequence ID" value="NZ_SACP01000001.1"/>
</dbReference>
<protein>
    <submittedName>
        <fullName evidence="3">DUF2147 domain-containing protein</fullName>
    </submittedName>
</protein>
<keyword evidence="1" id="KW-0732">Signal</keyword>
<reference evidence="3 4" key="1">
    <citation type="submission" date="2019-01" db="EMBL/GenBank/DDBJ databases">
        <authorList>
            <person name="Chen W.-M."/>
        </authorList>
    </citation>
    <scope>NUCLEOTIDE SEQUENCE [LARGE SCALE GENOMIC DNA]</scope>
    <source>
        <strain evidence="3 4">TER-1</strain>
    </source>
</reference>
<organism evidence="3 4">
    <name type="scientific">Methylobacterium oryzihabitans</name>
    <dbReference type="NCBI Taxonomy" id="2499852"/>
    <lineage>
        <taxon>Bacteria</taxon>
        <taxon>Pseudomonadati</taxon>
        <taxon>Pseudomonadota</taxon>
        <taxon>Alphaproteobacteria</taxon>
        <taxon>Hyphomicrobiales</taxon>
        <taxon>Methylobacteriaceae</taxon>
        <taxon>Methylobacterium</taxon>
    </lineage>
</organism>
<comment type="caution">
    <text evidence="3">The sequence shown here is derived from an EMBL/GenBank/DDBJ whole genome shotgun (WGS) entry which is preliminary data.</text>
</comment>
<name>A0A437PHJ3_9HYPH</name>
<keyword evidence="4" id="KW-1185">Reference proteome</keyword>
<evidence type="ECO:0000313" key="4">
    <source>
        <dbReference type="Proteomes" id="UP000286997"/>
    </source>
</evidence>
<dbReference type="InterPro" id="IPR019223">
    <property type="entry name" value="DUF2147"/>
</dbReference>
<dbReference type="AlphaFoldDB" id="A0A437PHJ3"/>
<evidence type="ECO:0000256" key="1">
    <source>
        <dbReference type="SAM" id="SignalP"/>
    </source>
</evidence>
<gene>
    <name evidence="3" type="ORF">EOE48_01500</name>
</gene>
<accession>A0A437PHJ3</accession>
<feature type="signal peptide" evidence="1">
    <location>
        <begin position="1"/>
        <end position="17"/>
    </location>
</feature>
<proteinExistence type="predicted"/>
<dbReference type="PANTHER" id="PTHR36919">
    <property type="entry name" value="BLR1215 PROTEIN"/>
    <property type="match status" value="1"/>
</dbReference>
<evidence type="ECO:0000259" key="2">
    <source>
        <dbReference type="Pfam" id="PF09917"/>
    </source>
</evidence>
<dbReference type="EMBL" id="SACP01000001">
    <property type="protein sequence ID" value="RVU21749.1"/>
    <property type="molecule type" value="Genomic_DNA"/>
</dbReference>
<dbReference type="Gene3D" id="2.40.128.520">
    <property type="match status" value="1"/>
</dbReference>
<sequence length="134" mass="14095">MRRLPLLLMLVGLPAAAQPAPSPVGVWATPAGETQVRIARCGDGLCGTVAKVTAGETRDVNNPDPALRSRSVVGTTLLSGLKPSEDGWEGSIYNFRDGKTYSGKMALKGPNALELSGCVLGGLFCKKQVWSRVN</sequence>
<dbReference type="PANTHER" id="PTHR36919:SF2">
    <property type="entry name" value="BLL6627 PROTEIN"/>
    <property type="match status" value="1"/>
</dbReference>
<evidence type="ECO:0000313" key="3">
    <source>
        <dbReference type="EMBL" id="RVU21749.1"/>
    </source>
</evidence>